<comment type="similarity">
    <text evidence="2">Belongs to the NlpA lipoprotein family.</text>
</comment>
<feature type="chain" id="PRO_5038739918" evidence="7">
    <location>
        <begin position="23"/>
        <end position="313"/>
    </location>
</feature>
<keyword evidence="5" id="KW-0564">Palmitate</keyword>
<gene>
    <name evidence="8" type="ORF">EubceDRAFT1_2390</name>
</gene>
<evidence type="ECO:0000256" key="3">
    <source>
        <dbReference type="ARBA" id="ARBA00022729"/>
    </source>
</evidence>
<comment type="subcellular location">
    <subcellularLocation>
        <location evidence="1">Membrane</location>
        <topology evidence="1">Lipid-anchor</topology>
    </subcellularLocation>
</comment>
<dbReference type="SUPFAM" id="SSF53850">
    <property type="entry name" value="Periplasmic binding protein-like II"/>
    <property type="match status" value="1"/>
</dbReference>
<evidence type="ECO:0000256" key="7">
    <source>
        <dbReference type="SAM" id="SignalP"/>
    </source>
</evidence>
<evidence type="ECO:0000256" key="1">
    <source>
        <dbReference type="ARBA" id="ARBA00004635"/>
    </source>
</evidence>
<dbReference type="eggNOG" id="COG1464">
    <property type="taxonomic scope" value="Bacteria"/>
</dbReference>
<reference evidence="8 9" key="2">
    <citation type="submission" date="2012-02" db="EMBL/GenBank/DDBJ databases">
        <title>Improved High-Quality Draft sequence of Eubacterium cellulosolvens 6.</title>
        <authorList>
            <consortium name="US DOE Joint Genome Institute"/>
            <person name="Lucas S."/>
            <person name="Han J."/>
            <person name="Lapidus A."/>
            <person name="Cheng J.-F."/>
            <person name="Goodwin L."/>
            <person name="Pitluck S."/>
            <person name="Peters L."/>
            <person name="Mikhailova N."/>
            <person name="Gu W."/>
            <person name="Detter J.C."/>
            <person name="Han C."/>
            <person name="Tapia R."/>
            <person name="Land M."/>
            <person name="Hauser L."/>
            <person name="Kyrpides N."/>
            <person name="Ivanova N."/>
            <person name="Pagani I."/>
            <person name="Johnson E."/>
            <person name="Mukhopadhyay B."/>
            <person name="Anderson I."/>
            <person name="Woyke T."/>
        </authorList>
    </citation>
    <scope>NUCLEOTIDE SEQUENCE [LARGE SCALE GENOMIC DNA]</scope>
    <source>
        <strain evidence="8 9">6</strain>
    </source>
</reference>
<dbReference type="HOGENOM" id="CLU_067080_0_0_9"/>
<feature type="signal peptide" evidence="7">
    <location>
        <begin position="1"/>
        <end position="22"/>
    </location>
</feature>
<name>I5AWE6_EUBC6</name>
<dbReference type="AlphaFoldDB" id="I5AWE6"/>
<keyword evidence="9" id="KW-1185">Reference proteome</keyword>
<dbReference type="PROSITE" id="PS51257">
    <property type="entry name" value="PROKAR_LIPOPROTEIN"/>
    <property type="match status" value="1"/>
</dbReference>
<reference evidence="8 9" key="1">
    <citation type="submission" date="2010-08" db="EMBL/GenBank/DDBJ databases">
        <authorList>
            <consortium name="US DOE Joint Genome Institute (JGI-PGF)"/>
            <person name="Lucas S."/>
            <person name="Copeland A."/>
            <person name="Lapidus A."/>
            <person name="Cheng J.-F."/>
            <person name="Bruce D."/>
            <person name="Goodwin L."/>
            <person name="Pitluck S."/>
            <person name="Land M.L."/>
            <person name="Hauser L."/>
            <person name="Chang Y.-J."/>
            <person name="Anderson I.J."/>
            <person name="Johnson E."/>
            <person name="Mulhopadhyay B."/>
            <person name="Kyrpides N."/>
            <person name="Woyke T.J."/>
        </authorList>
    </citation>
    <scope>NUCLEOTIDE SEQUENCE [LARGE SCALE GENOMIC DNA]</scope>
    <source>
        <strain evidence="8 9">6</strain>
    </source>
</reference>
<dbReference type="PANTHER" id="PTHR30429:SF0">
    <property type="entry name" value="METHIONINE-BINDING LIPOPROTEIN METQ"/>
    <property type="match status" value="1"/>
</dbReference>
<evidence type="ECO:0000256" key="2">
    <source>
        <dbReference type="ARBA" id="ARBA00008973"/>
    </source>
</evidence>
<dbReference type="PIRSF" id="PIRSF002854">
    <property type="entry name" value="MetQ"/>
    <property type="match status" value="1"/>
</dbReference>
<evidence type="ECO:0000313" key="9">
    <source>
        <dbReference type="Proteomes" id="UP000005753"/>
    </source>
</evidence>
<dbReference type="OrthoDB" id="9812878at2"/>
<proteinExistence type="inferred from homology"/>
<dbReference type="Pfam" id="PF03180">
    <property type="entry name" value="Lipoprotein_9"/>
    <property type="match status" value="1"/>
</dbReference>
<keyword evidence="4" id="KW-0472">Membrane</keyword>
<accession>I5AWE6</accession>
<dbReference type="Proteomes" id="UP000005753">
    <property type="component" value="Chromosome"/>
</dbReference>
<evidence type="ECO:0000256" key="6">
    <source>
        <dbReference type="ARBA" id="ARBA00023288"/>
    </source>
</evidence>
<dbReference type="GO" id="GO:0016020">
    <property type="term" value="C:membrane"/>
    <property type="evidence" value="ECO:0007669"/>
    <property type="project" value="UniProtKB-SubCell"/>
</dbReference>
<keyword evidence="6" id="KW-0449">Lipoprotein</keyword>
<dbReference type="PANTHER" id="PTHR30429">
    <property type="entry name" value="D-METHIONINE-BINDING LIPOPROTEIN METQ"/>
    <property type="match status" value="1"/>
</dbReference>
<dbReference type="CDD" id="cd13597">
    <property type="entry name" value="PBP2_lipoprotein_Tp32"/>
    <property type="match status" value="1"/>
</dbReference>
<dbReference type="InterPro" id="IPR004872">
    <property type="entry name" value="Lipoprotein_NlpA"/>
</dbReference>
<sequence length="313" mass="33077">MKNIRFATLGLTAILGASFLAACGSTATSSGSETASASSKAESTATEAVKSDSVITVSSDPSAIPEATGDDTTIVVGASPNPHAEILEQIKDVLADKGWTLKVQEYSDYIQPNAALSSGDLDANYFQHQPYLDEYNKENGTDLESAATIHYEPFGIFPGKTKALADLPDGAQVGVPNDTTNEARALLLLEAQGLIKLKENAGITATKNDIEENPKNLEIVEIEAAQLPRSIQDLDIAVINGNYAIEAGFTVLKDSLAVEDAESLGAKTYGNVIAVRKGEKETEKTRALVAALQTEAVRSFISDKYEGAVVPLI</sequence>
<keyword evidence="3 7" id="KW-0732">Signal</keyword>
<dbReference type="Gene3D" id="3.40.190.10">
    <property type="entry name" value="Periplasmic binding protein-like II"/>
    <property type="match status" value="2"/>
</dbReference>
<evidence type="ECO:0000313" key="8">
    <source>
        <dbReference type="EMBL" id="EIM58119.1"/>
    </source>
</evidence>
<protein>
    <submittedName>
        <fullName evidence="8">ABC-type metal ion transport system, periplasmic component/surface antigen</fullName>
    </submittedName>
</protein>
<evidence type="ECO:0000256" key="5">
    <source>
        <dbReference type="ARBA" id="ARBA00023139"/>
    </source>
</evidence>
<organism evidence="8 9">
    <name type="scientific">Eubacterium cellulosolvens (strain ATCC 43171 / JCM 9499 / 6)</name>
    <name type="common">Cillobacterium cellulosolvens</name>
    <dbReference type="NCBI Taxonomy" id="633697"/>
    <lineage>
        <taxon>Bacteria</taxon>
        <taxon>Bacillati</taxon>
        <taxon>Bacillota</taxon>
        <taxon>Clostridia</taxon>
        <taxon>Eubacteriales</taxon>
        <taxon>Eubacteriaceae</taxon>
        <taxon>Eubacterium</taxon>
    </lineage>
</organism>
<dbReference type="EMBL" id="CM001487">
    <property type="protein sequence ID" value="EIM58119.1"/>
    <property type="molecule type" value="Genomic_DNA"/>
</dbReference>
<evidence type="ECO:0000256" key="4">
    <source>
        <dbReference type="ARBA" id="ARBA00023136"/>
    </source>
</evidence>
<dbReference type="STRING" id="633697.EubceDRAFT1_2390"/>